<reference evidence="1 2" key="1">
    <citation type="journal article" date="2019" name="Commun. Biol.">
        <title>The bagworm genome reveals a unique fibroin gene that provides high tensile strength.</title>
        <authorList>
            <person name="Kono N."/>
            <person name="Nakamura H."/>
            <person name="Ohtoshi R."/>
            <person name="Tomita M."/>
            <person name="Numata K."/>
            <person name="Arakawa K."/>
        </authorList>
    </citation>
    <scope>NUCLEOTIDE SEQUENCE [LARGE SCALE GENOMIC DNA]</scope>
</reference>
<proteinExistence type="predicted"/>
<name>A0A4C1VXH5_EUMVA</name>
<gene>
    <name evidence="1" type="ORF">EVAR_30478_1</name>
</gene>
<dbReference type="EMBL" id="BGZK01000437">
    <property type="protein sequence ID" value="GBP43521.1"/>
    <property type="molecule type" value="Genomic_DNA"/>
</dbReference>
<evidence type="ECO:0000313" key="1">
    <source>
        <dbReference type="EMBL" id="GBP43521.1"/>
    </source>
</evidence>
<evidence type="ECO:0000313" key="2">
    <source>
        <dbReference type="Proteomes" id="UP000299102"/>
    </source>
</evidence>
<dbReference type="AlphaFoldDB" id="A0A4C1VXH5"/>
<protein>
    <submittedName>
        <fullName evidence="1">Uncharacterized protein</fullName>
    </submittedName>
</protein>
<organism evidence="1 2">
    <name type="scientific">Eumeta variegata</name>
    <name type="common">Bagworm moth</name>
    <name type="synonym">Eumeta japonica</name>
    <dbReference type="NCBI Taxonomy" id="151549"/>
    <lineage>
        <taxon>Eukaryota</taxon>
        <taxon>Metazoa</taxon>
        <taxon>Ecdysozoa</taxon>
        <taxon>Arthropoda</taxon>
        <taxon>Hexapoda</taxon>
        <taxon>Insecta</taxon>
        <taxon>Pterygota</taxon>
        <taxon>Neoptera</taxon>
        <taxon>Endopterygota</taxon>
        <taxon>Lepidoptera</taxon>
        <taxon>Glossata</taxon>
        <taxon>Ditrysia</taxon>
        <taxon>Tineoidea</taxon>
        <taxon>Psychidae</taxon>
        <taxon>Oiketicinae</taxon>
        <taxon>Eumeta</taxon>
    </lineage>
</organism>
<comment type="caution">
    <text evidence="1">The sequence shown here is derived from an EMBL/GenBank/DDBJ whole genome shotgun (WGS) entry which is preliminary data.</text>
</comment>
<sequence length="132" mass="15219">MQETQKLHSVSAAVEARYLLKRAGSGARFSIGSYAPIENDKNKNKNFIEFEPLQIYFSPLFLHDILYDIMSRSKRIAAQQGRMIYSSNIKLPTQVGETRTTELNFSQNMANFTPLSRAIKNCRYHVRKPMEL</sequence>
<accession>A0A4C1VXH5</accession>
<keyword evidence="2" id="KW-1185">Reference proteome</keyword>
<dbReference type="Proteomes" id="UP000299102">
    <property type="component" value="Unassembled WGS sequence"/>
</dbReference>